<organism evidence="1 2">
    <name type="scientific">Leifsonia aquatica ATCC 14665</name>
    <dbReference type="NCBI Taxonomy" id="1358026"/>
    <lineage>
        <taxon>Bacteria</taxon>
        <taxon>Bacillati</taxon>
        <taxon>Actinomycetota</taxon>
        <taxon>Actinomycetes</taxon>
        <taxon>Micrococcales</taxon>
        <taxon>Microbacteriaceae</taxon>
        <taxon>Leifsonia</taxon>
    </lineage>
</organism>
<sequence length="44" mass="4731">MHVRHAAAPHQLAQLISACEQAAIWAQSGLLLGRWLSDSVSGCF</sequence>
<comment type="caution">
    <text evidence="1">The sequence shown here is derived from an EMBL/GenBank/DDBJ whole genome shotgun (WGS) entry which is preliminary data.</text>
</comment>
<proteinExistence type="predicted"/>
<protein>
    <submittedName>
        <fullName evidence="1">Uncharacterized protein</fullName>
    </submittedName>
</protein>
<reference evidence="1 2" key="1">
    <citation type="submission" date="2013-08" db="EMBL/GenBank/DDBJ databases">
        <authorList>
            <person name="Weinstock G."/>
            <person name="Sodergren E."/>
            <person name="Wylie T."/>
            <person name="Fulton L."/>
            <person name="Fulton R."/>
            <person name="Fronick C."/>
            <person name="O'Laughlin M."/>
            <person name="Godfrey J."/>
            <person name="Miner T."/>
            <person name="Herter B."/>
            <person name="Appelbaum E."/>
            <person name="Cordes M."/>
            <person name="Lek S."/>
            <person name="Wollam A."/>
            <person name="Pepin K.H."/>
            <person name="Palsikar V.B."/>
            <person name="Mitreva M."/>
            <person name="Wilson R.K."/>
        </authorList>
    </citation>
    <scope>NUCLEOTIDE SEQUENCE [LARGE SCALE GENOMIC DNA]</scope>
    <source>
        <strain evidence="1 2">ATCC 14665</strain>
    </source>
</reference>
<dbReference type="EMBL" id="AWVQ01000043">
    <property type="protein sequence ID" value="ERK73097.1"/>
    <property type="molecule type" value="Genomic_DNA"/>
</dbReference>
<accession>U2TEI7</accession>
<dbReference type="PROSITE" id="PS51257">
    <property type="entry name" value="PROKAR_LIPOPROTEIN"/>
    <property type="match status" value="1"/>
</dbReference>
<gene>
    <name evidence="1" type="ORF">N136_00490</name>
</gene>
<name>U2TEI7_LEIAQ</name>
<evidence type="ECO:0000313" key="2">
    <source>
        <dbReference type="Proteomes" id="UP000016605"/>
    </source>
</evidence>
<evidence type="ECO:0000313" key="1">
    <source>
        <dbReference type="EMBL" id="ERK73097.1"/>
    </source>
</evidence>
<dbReference type="AlphaFoldDB" id="U2TEI7"/>
<dbReference type="Proteomes" id="UP000016605">
    <property type="component" value="Unassembled WGS sequence"/>
</dbReference>
<dbReference type="HOGENOM" id="CLU_3218093_0_0_11"/>